<evidence type="ECO:0000313" key="1">
    <source>
        <dbReference type="EMBL" id="MFC5767797.1"/>
    </source>
</evidence>
<sequence length="116" mass="12743">MPKPALRFPARLLFLAALPLMFWLALRPAPDIVQVVSWQDKIEHALLFAALALLGRTGWPQRPGMLALGLLAYGAAMEVAQSFTAYRVGDPLDWLADAAGLLVLLPAVMRRPRRTA</sequence>
<comment type="caution">
    <text evidence="1">The sequence shown here is derived from an EMBL/GenBank/DDBJ whole genome shotgun (WGS) entry which is preliminary data.</text>
</comment>
<name>A0ABW1AKP7_9RHOO</name>
<proteinExistence type="predicted"/>
<keyword evidence="2" id="KW-1185">Reference proteome</keyword>
<evidence type="ECO:0000313" key="2">
    <source>
        <dbReference type="Proteomes" id="UP001595974"/>
    </source>
</evidence>
<dbReference type="Proteomes" id="UP001595974">
    <property type="component" value="Unassembled WGS sequence"/>
</dbReference>
<accession>A0ABW1AKP7</accession>
<organism evidence="1 2">
    <name type="scientific">Thauera sinica</name>
    <dbReference type="NCBI Taxonomy" id="2665146"/>
    <lineage>
        <taxon>Bacteria</taxon>
        <taxon>Pseudomonadati</taxon>
        <taxon>Pseudomonadota</taxon>
        <taxon>Betaproteobacteria</taxon>
        <taxon>Rhodocyclales</taxon>
        <taxon>Zoogloeaceae</taxon>
        <taxon>Thauera</taxon>
    </lineage>
</organism>
<protein>
    <submittedName>
        <fullName evidence="1">VanZ family protein</fullName>
    </submittedName>
</protein>
<dbReference type="RefSeq" id="WP_096447057.1">
    <property type="nucleotide sequence ID" value="NZ_JBHSOG010000002.1"/>
</dbReference>
<dbReference type="EMBL" id="JBHSOG010000002">
    <property type="protein sequence ID" value="MFC5767797.1"/>
    <property type="molecule type" value="Genomic_DNA"/>
</dbReference>
<dbReference type="NCBIfam" id="NF037970">
    <property type="entry name" value="vanZ_1"/>
    <property type="match status" value="1"/>
</dbReference>
<gene>
    <name evidence="1" type="ORF">ACFPTN_00260</name>
</gene>
<reference evidence="2" key="1">
    <citation type="journal article" date="2019" name="Int. J. Syst. Evol. Microbiol.">
        <title>The Global Catalogue of Microorganisms (GCM) 10K type strain sequencing project: providing services to taxonomists for standard genome sequencing and annotation.</title>
        <authorList>
            <consortium name="The Broad Institute Genomics Platform"/>
            <consortium name="The Broad Institute Genome Sequencing Center for Infectious Disease"/>
            <person name="Wu L."/>
            <person name="Ma J."/>
        </authorList>
    </citation>
    <scope>NUCLEOTIDE SEQUENCE [LARGE SCALE GENOMIC DNA]</scope>
    <source>
        <strain evidence="2">SHR3</strain>
    </source>
</reference>